<proteinExistence type="predicted"/>
<dbReference type="Gene3D" id="3.90.320.10">
    <property type="match status" value="1"/>
</dbReference>
<sequence>MLTPEQLILRKTGIGGSDAAAIVGLGKYSTPLSVYLDKTTDVVKETTEVMTRGNVLEPFVQSLFERKTGWKVQNNLQTQRNPDHPFMLANLDGLLPSERAIAEFKTAVYTKGTKEEWGDEGTDEIPKHYLIQVSHYASVMNAETVHIGVLFGDEKLFNSYRLLQEIREETGHPIQFDRLGCDFRVYVYKRHDDLTRKLINKERSFWFDHVLKNNPPAPQDGNIDDFLKAYPIANDRVVCVSEADIAKIQSFSETKQKAKEWQAREEAEKADILKLFGDSSLLVDENKNPLASWKNKSTTRFDKASFSKVHPSLCDTFSKISTTRELRLI</sequence>
<dbReference type="InterPro" id="IPR017482">
    <property type="entry name" value="Lambda-type_endonuclease"/>
</dbReference>
<dbReference type="InterPro" id="IPR019080">
    <property type="entry name" value="YqaJ_viral_recombinase"/>
</dbReference>
<evidence type="ECO:0000313" key="2">
    <source>
        <dbReference type="EMBL" id="CAB4218428.1"/>
    </source>
</evidence>
<keyword evidence="2" id="KW-0540">Nuclease</keyword>
<dbReference type="EMBL" id="LR797461">
    <property type="protein sequence ID" value="CAB4218428.1"/>
    <property type="molecule type" value="Genomic_DNA"/>
</dbReference>
<name>A0A6J5SSD5_9CAUD</name>
<dbReference type="GO" id="GO:0004519">
    <property type="term" value="F:endonuclease activity"/>
    <property type="evidence" value="ECO:0007669"/>
    <property type="project" value="UniProtKB-KW"/>
</dbReference>
<feature type="domain" description="YqaJ viral recombinase" evidence="1">
    <location>
        <begin position="9"/>
        <end position="141"/>
    </location>
</feature>
<dbReference type="NCBIfam" id="TIGR03033">
    <property type="entry name" value="phage_rel_nuc"/>
    <property type="match status" value="1"/>
</dbReference>
<protein>
    <submittedName>
        <fullName evidence="2">Phage-type endonuclease</fullName>
    </submittedName>
</protein>
<dbReference type="InterPro" id="IPR011604">
    <property type="entry name" value="PDDEXK-like_dom_sf"/>
</dbReference>
<dbReference type="SUPFAM" id="SSF52980">
    <property type="entry name" value="Restriction endonuclease-like"/>
    <property type="match status" value="1"/>
</dbReference>
<organism evidence="2">
    <name type="scientific">uncultured Caudovirales phage</name>
    <dbReference type="NCBI Taxonomy" id="2100421"/>
    <lineage>
        <taxon>Viruses</taxon>
        <taxon>Duplodnaviria</taxon>
        <taxon>Heunggongvirae</taxon>
        <taxon>Uroviricota</taxon>
        <taxon>Caudoviricetes</taxon>
        <taxon>Peduoviridae</taxon>
        <taxon>Maltschvirus</taxon>
        <taxon>Maltschvirus maltsch</taxon>
    </lineage>
</organism>
<reference evidence="2" key="1">
    <citation type="submission" date="2020-05" db="EMBL/GenBank/DDBJ databases">
        <authorList>
            <person name="Chiriac C."/>
            <person name="Salcher M."/>
            <person name="Ghai R."/>
            <person name="Kavagutti S V."/>
        </authorList>
    </citation>
    <scope>NUCLEOTIDE SEQUENCE</scope>
</reference>
<keyword evidence="2" id="KW-0255">Endonuclease</keyword>
<accession>A0A6J5SSD5</accession>
<gene>
    <name evidence="2" type="ORF">UFOVP1597_17</name>
</gene>
<dbReference type="InterPro" id="IPR011335">
    <property type="entry name" value="Restrct_endonuc-II-like"/>
</dbReference>
<keyword evidence="2" id="KW-0378">Hydrolase</keyword>
<evidence type="ECO:0000259" key="1">
    <source>
        <dbReference type="Pfam" id="PF09588"/>
    </source>
</evidence>
<dbReference type="Pfam" id="PF09588">
    <property type="entry name" value="YqaJ"/>
    <property type="match status" value="1"/>
</dbReference>